<proteinExistence type="inferred from homology"/>
<keyword evidence="7" id="KW-0378">Hydrolase</keyword>
<evidence type="ECO:0000256" key="3">
    <source>
        <dbReference type="ARBA" id="ARBA00011738"/>
    </source>
</evidence>
<evidence type="ECO:0000256" key="7">
    <source>
        <dbReference type="RuleBase" id="RU361203"/>
    </source>
</evidence>
<evidence type="ECO:0000313" key="12">
    <source>
        <dbReference type="EMBL" id="KAG0575745.1"/>
    </source>
</evidence>
<dbReference type="OrthoDB" id="45007at2759"/>
<evidence type="ECO:0000313" key="13">
    <source>
        <dbReference type="Proteomes" id="UP000822688"/>
    </source>
</evidence>
<dbReference type="Pfam" id="PF00149">
    <property type="entry name" value="Metallophos"/>
    <property type="match status" value="1"/>
</dbReference>
<dbReference type="Gene3D" id="2.60.40.380">
    <property type="entry name" value="Purple acid phosphatase-like, N-terminal"/>
    <property type="match status" value="1"/>
</dbReference>
<dbReference type="PANTHER" id="PTHR45778:SF6">
    <property type="entry name" value="INACTIVE PURPLE ACID PHOSPHATASE 24-RELATED"/>
    <property type="match status" value="1"/>
</dbReference>
<evidence type="ECO:0000259" key="11">
    <source>
        <dbReference type="Pfam" id="PF17808"/>
    </source>
</evidence>
<sequence length="633" mass="70704">MATSRVVSMALLICFFLLAATSSVNGYSLEVEYNPDRPLSRMQLHRQLTALNSAVNISVTPQVLGSKGESSEWVTVTFSKTKGAAIGDFIAVFSPAKFDGSECMQDPNSSKTHLPSLCSAPVKFEYANFTSPKYVSSGKGSLKVHLINMRSDFAFGFFSGDVDKPVLEAISSVIKFKNPKAPQWPRLALGKQWNEMTITWTSGYSEAEARPVVAWKWEDEADWKTSLASTVTYKKADMCGPPASTVGWRDPGYIHTAYLKELGPSAKYFYKVGHKLKDGKYVWGEENFFKSAPNVGERSLQRVVVYGDMGKKYRDNWMEYNDNQPAALVVSDALAKDVDNYDIIFSNGDITYADGYLSEWDQFVDQITPFTKRVPYMVSIGNHERDYPGTGSYYTGHDSGGECGVVTATVFQMPGENNDKLWYSANWGSFKFCVGNSEIDWTKGSEQHAFLEHCLSTTDRSKQPWLIFLMHRVVGYSSAADYQEVWGTFGEPNGRSNLEDLWQKYKVDIAYYGHVHSYERSFPVYQSVLVSDEPSHYSGRFNGTIHIVAGTGGRALEPFGPVNTTWSNVKNDQVNGFVKMTSSDPQNLLVEFVNAVDLSVVDSFTIKREYQDVLGCDNSIQPICPKVSTVDYS</sequence>
<comment type="caution">
    <text evidence="12">The sequence shown here is derived from an EMBL/GenBank/DDBJ whole genome shotgun (WGS) entry which is preliminary data.</text>
</comment>
<feature type="domain" description="Purple acid phosphatase N-terminal" evidence="10">
    <location>
        <begin position="183"/>
        <end position="290"/>
    </location>
</feature>
<feature type="domain" description="Calcineurin-like phosphoesterase" evidence="8">
    <location>
        <begin position="302"/>
        <end position="518"/>
    </location>
</feature>
<dbReference type="PANTHER" id="PTHR45778">
    <property type="entry name" value="PURPLE ACID PHOSPHATASE-RELATED"/>
    <property type="match status" value="1"/>
</dbReference>
<dbReference type="GO" id="GO:0046872">
    <property type="term" value="F:metal ion binding"/>
    <property type="evidence" value="ECO:0007669"/>
    <property type="project" value="InterPro"/>
</dbReference>
<evidence type="ECO:0000259" key="9">
    <source>
        <dbReference type="Pfam" id="PF14008"/>
    </source>
</evidence>
<feature type="domain" description="Purple acid phosphatase C-terminal" evidence="9">
    <location>
        <begin position="543"/>
        <end position="603"/>
    </location>
</feature>
<keyword evidence="4" id="KW-0964">Secreted</keyword>
<comment type="catalytic activity">
    <reaction evidence="7">
        <text>a phosphate monoester + H2O = an alcohol + phosphate</text>
        <dbReference type="Rhea" id="RHEA:15017"/>
        <dbReference type="ChEBI" id="CHEBI:15377"/>
        <dbReference type="ChEBI" id="CHEBI:30879"/>
        <dbReference type="ChEBI" id="CHEBI:43474"/>
        <dbReference type="ChEBI" id="CHEBI:67140"/>
        <dbReference type="EC" id="3.1.3.2"/>
    </reaction>
</comment>
<dbReference type="Proteomes" id="UP000822688">
    <property type="component" value="Chromosome 5"/>
</dbReference>
<dbReference type="GO" id="GO:0005576">
    <property type="term" value="C:extracellular region"/>
    <property type="evidence" value="ECO:0007669"/>
    <property type="project" value="UniProtKB-SubCell"/>
</dbReference>
<dbReference type="Pfam" id="PF16656">
    <property type="entry name" value="Pur_ac_phosph_N"/>
    <property type="match status" value="1"/>
</dbReference>
<dbReference type="GO" id="GO:0003993">
    <property type="term" value="F:acid phosphatase activity"/>
    <property type="evidence" value="ECO:0007669"/>
    <property type="project" value="UniProtKB-EC"/>
</dbReference>
<organism evidence="12 13">
    <name type="scientific">Ceratodon purpureus</name>
    <name type="common">Fire moss</name>
    <name type="synonym">Dicranum purpureum</name>
    <dbReference type="NCBI Taxonomy" id="3225"/>
    <lineage>
        <taxon>Eukaryota</taxon>
        <taxon>Viridiplantae</taxon>
        <taxon>Streptophyta</taxon>
        <taxon>Embryophyta</taxon>
        <taxon>Bryophyta</taxon>
        <taxon>Bryophytina</taxon>
        <taxon>Bryopsida</taxon>
        <taxon>Dicranidae</taxon>
        <taxon>Pseudoditrichales</taxon>
        <taxon>Ditrichaceae</taxon>
        <taxon>Ceratodon</taxon>
    </lineage>
</organism>
<dbReference type="Pfam" id="PF14008">
    <property type="entry name" value="Metallophos_C"/>
    <property type="match status" value="1"/>
</dbReference>
<dbReference type="InterPro" id="IPR029052">
    <property type="entry name" value="Metallo-depent_PP-like"/>
</dbReference>
<dbReference type="Gene3D" id="3.60.21.10">
    <property type="match status" value="1"/>
</dbReference>
<evidence type="ECO:0000259" key="8">
    <source>
        <dbReference type="Pfam" id="PF00149"/>
    </source>
</evidence>
<accession>A0A8T0HYP3</accession>
<dbReference type="AlphaFoldDB" id="A0A8T0HYP3"/>
<dbReference type="InterPro" id="IPR008963">
    <property type="entry name" value="Purple_acid_Pase-like_N"/>
</dbReference>
<evidence type="ECO:0000256" key="1">
    <source>
        <dbReference type="ARBA" id="ARBA00004613"/>
    </source>
</evidence>
<comment type="subunit">
    <text evidence="3">Homodimer.</text>
</comment>
<dbReference type="InterPro" id="IPR040974">
    <property type="entry name" value="Fn3_PAP"/>
</dbReference>
<reference evidence="12" key="1">
    <citation type="submission" date="2020-06" db="EMBL/GenBank/DDBJ databases">
        <title>WGS assembly of Ceratodon purpureus strain R40.</title>
        <authorList>
            <person name="Carey S.B."/>
            <person name="Jenkins J."/>
            <person name="Shu S."/>
            <person name="Lovell J.T."/>
            <person name="Sreedasyam A."/>
            <person name="Maumus F."/>
            <person name="Tiley G.P."/>
            <person name="Fernandez-Pozo N."/>
            <person name="Barry K."/>
            <person name="Chen C."/>
            <person name="Wang M."/>
            <person name="Lipzen A."/>
            <person name="Daum C."/>
            <person name="Saski C.A."/>
            <person name="Payton A.C."/>
            <person name="Mcbreen J.C."/>
            <person name="Conrad R.E."/>
            <person name="Kollar L.M."/>
            <person name="Olsson S."/>
            <person name="Huttunen S."/>
            <person name="Landis J.B."/>
            <person name="Wickett N.J."/>
            <person name="Johnson M.G."/>
            <person name="Rensing S.A."/>
            <person name="Grimwood J."/>
            <person name="Schmutz J."/>
            <person name="Mcdaniel S.F."/>
        </authorList>
    </citation>
    <scope>NUCLEOTIDE SEQUENCE</scope>
    <source>
        <strain evidence="12">R40</strain>
    </source>
</reference>
<keyword evidence="13" id="KW-1185">Reference proteome</keyword>
<dbReference type="CDD" id="cd00839">
    <property type="entry name" value="MPP_PAPs"/>
    <property type="match status" value="1"/>
</dbReference>
<keyword evidence="6" id="KW-0325">Glycoprotein</keyword>
<dbReference type="EC" id="3.1.3.2" evidence="7"/>
<evidence type="ECO:0000256" key="5">
    <source>
        <dbReference type="ARBA" id="ARBA00022729"/>
    </source>
</evidence>
<dbReference type="InterPro" id="IPR015914">
    <property type="entry name" value="PAPs_N"/>
</dbReference>
<protein>
    <recommendedName>
        <fullName evidence="7">Purple acid phosphatase</fullName>
        <ecNumber evidence="7">3.1.3.2</ecNumber>
    </recommendedName>
</protein>
<dbReference type="SUPFAM" id="SSF49363">
    <property type="entry name" value="Purple acid phosphatase, N-terminal domain"/>
    <property type="match status" value="1"/>
</dbReference>
<feature type="signal peptide" evidence="7">
    <location>
        <begin position="1"/>
        <end position="26"/>
    </location>
</feature>
<dbReference type="Pfam" id="PF17808">
    <property type="entry name" value="fn3_PAP"/>
    <property type="match status" value="1"/>
</dbReference>
<evidence type="ECO:0000259" key="10">
    <source>
        <dbReference type="Pfam" id="PF16656"/>
    </source>
</evidence>
<comment type="subcellular location">
    <subcellularLocation>
        <location evidence="1">Secreted</location>
    </subcellularLocation>
</comment>
<dbReference type="InterPro" id="IPR004843">
    <property type="entry name" value="Calcineurin-like_PHP"/>
</dbReference>
<feature type="domain" description="Purple acid phosphatase Fn3-like" evidence="11">
    <location>
        <begin position="57"/>
        <end position="178"/>
    </location>
</feature>
<dbReference type="InterPro" id="IPR041792">
    <property type="entry name" value="MPP_PAP"/>
</dbReference>
<comment type="similarity">
    <text evidence="2 7">Belongs to the metallophosphoesterase superfamily. Purple acid phosphatase family.</text>
</comment>
<gene>
    <name evidence="12" type="ORF">KC19_5G027500</name>
</gene>
<dbReference type="SUPFAM" id="SSF56300">
    <property type="entry name" value="Metallo-dependent phosphatases"/>
    <property type="match status" value="1"/>
</dbReference>
<dbReference type="EMBL" id="CM026425">
    <property type="protein sequence ID" value="KAG0575745.1"/>
    <property type="molecule type" value="Genomic_DNA"/>
</dbReference>
<dbReference type="InterPro" id="IPR025733">
    <property type="entry name" value="PAPs_C"/>
</dbReference>
<keyword evidence="5 7" id="KW-0732">Signal</keyword>
<name>A0A8T0HYP3_CERPU</name>
<evidence type="ECO:0000256" key="2">
    <source>
        <dbReference type="ARBA" id="ARBA00008723"/>
    </source>
</evidence>
<feature type="chain" id="PRO_5035959312" description="Purple acid phosphatase" evidence="7">
    <location>
        <begin position="27"/>
        <end position="633"/>
    </location>
</feature>
<evidence type="ECO:0000256" key="6">
    <source>
        <dbReference type="ARBA" id="ARBA00023180"/>
    </source>
</evidence>
<evidence type="ECO:0000256" key="4">
    <source>
        <dbReference type="ARBA" id="ARBA00022525"/>
    </source>
</evidence>